<dbReference type="Ensembl" id="ENSAOWT00000025019.1">
    <property type="protein sequence ID" value="ENSAOWP00000022085.1"/>
    <property type="gene ID" value="ENSAOWG00000014933.1"/>
</dbReference>
<protein>
    <submittedName>
        <fullName evidence="1">Uncharacterized protein</fullName>
    </submittedName>
</protein>
<dbReference type="Proteomes" id="UP000694424">
    <property type="component" value="Unplaced"/>
</dbReference>
<accession>A0A8B9QAJ8</accession>
<dbReference type="AlphaFoldDB" id="A0A8B9QAJ8"/>
<sequence>MVSHILPTIKLLSKLESILSSPAAALSTEFVLSKYSKSFVVISTMFTSSSPGVDSISRNHFLCSSIRSNSSSIQVLS</sequence>
<name>A0A8B9QAJ8_APTOW</name>
<keyword evidence="2" id="KW-1185">Reference proteome</keyword>
<evidence type="ECO:0000313" key="2">
    <source>
        <dbReference type="Proteomes" id="UP000694424"/>
    </source>
</evidence>
<organism evidence="1 2">
    <name type="scientific">Apteryx owenii</name>
    <name type="common">Little spotted kiwi</name>
    <dbReference type="NCBI Taxonomy" id="8824"/>
    <lineage>
        <taxon>Eukaryota</taxon>
        <taxon>Metazoa</taxon>
        <taxon>Chordata</taxon>
        <taxon>Craniata</taxon>
        <taxon>Vertebrata</taxon>
        <taxon>Euteleostomi</taxon>
        <taxon>Archelosauria</taxon>
        <taxon>Archosauria</taxon>
        <taxon>Dinosauria</taxon>
        <taxon>Saurischia</taxon>
        <taxon>Theropoda</taxon>
        <taxon>Coelurosauria</taxon>
        <taxon>Aves</taxon>
        <taxon>Palaeognathae</taxon>
        <taxon>Apterygiformes</taxon>
        <taxon>Apterygidae</taxon>
        <taxon>Apteryx</taxon>
    </lineage>
</organism>
<reference evidence="1" key="2">
    <citation type="submission" date="2025-09" db="UniProtKB">
        <authorList>
            <consortium name="Ensembl"/>
        </authorList>
    </citation>
    <scope>IDENTIFICATION</scope>
</reference>
<reference evidence="1" key="1">
    <citation type="submission" date="2025-08" db="UniProtKB">
        <authorList>
            <consortium name="Ensembl"/>
        </authorList>
    </citation>
    <scope>IDENTIFICATION</scope>
</reference>
<proteinExistence type="predicted"/>
<evidence type="ECO:0000313" key="1">
    <source>
        <dbReference type="Ensembl" id="ENSAOWP00000022085.1"/>
    </source>
</evidence>